<dbReference type="AlphaFoldDB" id="A0A3R7GFC8"/>
<reference evidence="2 3" key="1">
    <citation type="submission" date="2018-09" db="EMBL/GenBank/DDBJ databases">
        <title>Genomic Encyclopedia of Archaeal and Bacterial Type Strains, Phase II (KMG-II): from individual species to whole genera.</title>
        <authorList>
            <person name="Goeker M."/>
        </authorList>
    </citation>
    <scope>NUCLEOTIDE SEQUENCE [LARGE SCALE GENOMIC DNA]</scope>
    <source>
        <strain evidence="2 3">DSM 13151</strain>
    </source>
</reference>
<keyword evidence="1" id="KW-1133">Transmembrane helix</keyword>
<evidence type="ECO:0000256" key="1">
    <source>
        <dbReference type="SAM" id="Phobius"/>
    </source>
</evidence>
<feature type="transmembrane region" description="Helical" evidence="1">
    <location>
        <begin position="51"/>
        <end position="69"/>
    </location>
</feature>
<sequence>MKGTEFVRPILADRRAMAYGVVAGIGVFLLFGLVTGLIPNPLYVRMVPRTPIDYLFLSLTALLAGIYVAQRSATEITTADADSPTAEDVDESENNSVIGEDRLAFGGLVGGFLAVGCPICNVVLLALFSSSALMTYFDPLRPLLGALSVTLLVGLIYVRHSRSCQTCLS</sequence>
<proteinExistence type="predicted"/>
<keyword evidence="1" id="KW-0472">Membrane</keyword>
<accession>A0A3R7GFC8</accession>
<dbReference type="OrthoDB" id="253248at2157"/>
<protein>
    <submittedName>
        <fullName evidence="2">Uncharacterized protein</fullName>
    </submittedName>
</protein>
<dbReference type="RefSeq" id="WP_120246585.1">
    <property type="nucleotide sequence ID" value="NZ_RAPO01000005.1"/>
</dbReference>
<name>A0A3R7GFC8_9EURY</name>
<dbReference type="Proteomes" id="UP000283805">
    <property type="component" value="Unassembled WGS sequence"/>
</dbReference>
<keyword evidence="1" id="KW-0812">Transmembrane</keyword>
<gene>
    <name evidence="2" type="ORF">ATJ93_4263</name>
</gene>
<evidence type="ECO:0000313" key="2">
    <source>
        <dbReference type="EMBL" id="RKD88605.1"/>
    </source>
</evidence>
<comment type="caution">
    <text evidence="2">The sequence shown here is derived from an EMBL/GenBank/DDBJ whole genome shotgun (WGS) entry which is preliminary data.</text>
</comment>
<keyword evidence="3" id="KW-1185">Reference proteome</keyword>
<feature type="transmembrane region" description="Helical" evidence="1">
    <location>
        <begin position="103"/>
        <end position="128"/>
    </location>
</feature>
<organism evidence="2 3">
    <name type="scientific">Halopiger aswanensis</name>
    <dbReference type="NCBI Taxonomy" id="148449"/>
    <lineage>
        <taxon>Archaea</taxon>
        <taxon>Methanobacteriati</taxon>
        <taxon>Methanobacteriota</taxon>
        <taxon>Stenosarchaea group</taxon>
        <taxon>Halobacteria</taxon>
        <taxon>Halobacteriales</taxon>
        <taxon>Natrialbaceae</taxon>
        <taxon>Halopiger</taxon>
    </lineage>
</organism>
<evidence type="ECO:0000313" key="3">
    <source>
        <dbReference type="Proteomes" id="UP000283805"/>
    </source>
</evidence>
<feature type="transmembrane region" description="Helical" evidence="1">
    <location>
        <begin position="140"/>
        <end position="158"/>
    </location>
</feature>
<feature type="transmembrane region" description="Helical" evidence="1">
    <location>
        <begin position="16"/>
        <end position="39"/>
    </location>
</feature>
<dbReference type="EMBL" id="RAPO01000005">
    <property type="protein sequence ID" value="RKD88605.1"/>
    <property type="molecule type" value="Genomic_DNA"/>
</dbReference>